<gene>
    <name evidence="1" type="ORF">UX44_C0033G0007</name>
</gene>
<evidence type="ECO:0000313" key="1">
    <source>
        <dbReference type="EMBL" id="KKU29642.1"/>
    </source>
</evidence>
<evidence type="ECO:0000313" key="2">
    <source>
        <dbReference type="Proteomes" id="UP000034732"/>
    </source>
</evidence>
<proteinExistence type="predicted"/>
<reference evidence="1 2" key="1">
    <citation type="journal article" date="2015" name="Nature">
        <title>rRNA introns, odd ribosomes, and small enigmatic genomes across a large radiation of phyla.</title>
        <authorList>
            <person name="Brown C.T."/>
            <person name="Hug L.A."/>
            <person name="Thomas B.C."/>
            <person name="Sharon I."/>
            <person name="Castelle C.J."/>
            <person name="Singh A."/>
            <person name="Wilkins M.J."/>
            <person name="Williams K.H."/>
            <person name="Banfield J.F."/>
        </authorList>
    </citation>
    <scope>NUCLEOTIDE SEQUENCE [LARGE SCALE GENOMIC DNA]</scope>
</reference>
<sequence>MPDNYEGFTTIESNGGFAMVSKLNDPHSDRVTNATMAILHWKKKNRATRENE</sequence>
<organism evidence="1 2">
    <name type="scientific">candidate division WWE3 bacterium GW2011_GWA1_46_21</name>
    <dbReference type="NCBI Taxonomy" id="1619107"/>
    <lineage>
        <taxon>Bacteria</taxon>
        <taxon>Katanobacteria</taxon>
    </lineage>
</organism>
<protein>
    <submittedName>
        <fullName evidence="1">Uncharacterized protein</fullName>
    </submittedName>
</protein>
<dbReference type="Proteomes" id="UP000034732">
    <property type="component" value="Unassembled WGS sequence"/>
</dbReference>
<name>A0A0G1PAH7_UNCKA</name>
<dbReference type="EMBL" id="LCMF01000033">
    <property type="protein sequence ID" value="KKU29642.1"/>
    <property type="molecule type" value="Genomic_DNA"/>
</dbReference>
<dbReference type="AlphaFoldDB" id="A0A0G1PAH7"/>
<accession>A0A0G1PAH7</accession>
<comment type="caution">
    <text evidence="1">The sequence shown here is derived from an EMBL/GenBank/DDBJ whole genome shotgun (WGS) entry which is preliminary data.</text>
</comment>